<dbReference type="AlphaFoldDB" id="A0A497VCI4"/>
<organism evidence="2 3">
    <name type="scientific">Litoreibacter meonggei</name>
    <dbReference type="NCBI Taxonomy" id="1049199"/>
    <lineage>
        <taxon>Bacteria</taxon>
        <taxon>Pseudomonadati</taxon>
        <taxon>Pseudomonadota</taxon>
        <taxon>Alphaproteobacteria</taxon>
        <taxon>Rhodobacterales</taxon>
        <taxon>Roseobacteraceae</taxon>
        <taxon>Litoreibacter</taxon>
    </lineage>
</organism>
<keyword evidence="1" id="KW-0175">Coiled coil</keyword>
<evidence type="ECO:0000256" key="1">
    <source>
        <dbReference type="SAM" id="Coils"/>
    </source>
</evidence>
<dbReference type="RefSeq" id="WP_121025809.1">
    <property type="nucleotide sequence ID" value="NZ_RCCE01000005.1"/>
</dbReference>
<name>A0A497VCI4_9RHOB</name>
<reference evidence="2 3" key="1">
    <citation type="submission" date="2018-10" db="EMBL/GenBank/DDBJ databases">
        <title>Genomic Encyclopedia of Archaeal and Bacterial Type Strains, Phase II (KMG-II): from individual species to whole genera.</title>
        <authorList>
            <person name="Goeker M."/>
        </authorList>
    </citation>
    <scope>NUCLEOTIDE SEQUENCE [LARGE SCALE GENOMIC DNA]</scope>
    <source>
        <strain evidence="2 3">DSM 29466</strain>
    </source>
</reference>
<comment type="caution">
    <text evidence="2">The sequence shown here is derived from an EMBL/GenBank/DDBJ whole genome shotgun (WGS) entry which is preliminary data.</text>
</comment>
<accession>A0A497VCI4</accession>
<sequence length="194" mass="20596">MKATQKGRSPRGILAFVVAMLLLSGSLRLGSIGIAVASSTTDVDPKLGNVEAVSECVTDAETHELMELLKARSEQISALEAEQEKRQIELANAEATILENLSRVEEAETRLSQTIQRVDGASSKDVNKLTSVYESMKPKDAALLFEQMSPDFAAGFLAQMSPSAAAGILSGLTSEKAYTVSVVLAGRNANAPKQ</sequence>
<keyword evidence="2" id="KW-0966">Cell projection</keyword>
<dbReference type="EMBL" id="RCCE01000005">
    <property type="protein sequence ID" value="RLJ41180.1"/>
    <property type="molecule type" value="Genomic_DNA"/>
</dbReference>
<keyword evidence="2" id="KW-0969">Cilium</keyword>
<evidence type="ECO:0000313" key="3">
    <source>
        <dbReference type="Proteomes" id="UP000269157"/>
    </source>
</evidence>
<keyword evidence="2" id="KW-0282">Flagellum</keyword>
<evidence type="ECO:0000313" key="2">
    <source>
        <dbReference type="EMBL" id="RLJ41180.1"/>
    </source>
</evidence>
<keyword evidence="3" id="KW-1185">Reference proteome</keyword>
<proteinExistence type="predicted"/>
<dbReference type="Proteomes" id="UP000269157">
    <property type="component" value="Unassembled WGS sequence"/>
</dbReference>
<dbReference type="OrthoDB" id="9791432at2"/>
<protein>
    <submittedName>
        <fullName evidence="2">Flagellar motility protein MotE (MotC chaperone)</fullName>
    </submittedName>
</protein>
<feature type="coiled-coil region" evidence="1">
    <location>
        <begin position="76"/>
        <end position="124"/>
    </location>
</feature>
<gene>
    <name evidence="2" type="ORF">BCF46_2968</name>
</gene>
<dbReference type="SUPFAM" id="SSF158791">
    <property type="entry name" value="MgtE N-terminal domain-like"/>
    <property type="match status" value="1"/>
</dbReference>